<organism evidence="2 3">
    <name type="scientific">Corchorus olitorius</name>
    <dbReference type="NCBI Taxonomy" id="93759"/>
    <lineage>
        <taxon>Eukaryota</taxon>
        <taxon>Viridiplantae</taxon>
        <taxon>Streptophyta</taxon>
        <taxon>Embryophyta</taxon>
        <taxon>Tracheophyta</taxon>
        <taxon>Spermatophyta</taxon>
        <taxon>Magnoliopsida</taxon>
        <taxon>eudicotyledons</taxon>
        <taxon>Gunneridae</taxon>
        <taxon>Pentapetalae</taxon>
        <taxon>rosids</taxon>
        <taxon>malvids</taxon>
        <taxon>Malvales</taxon>
        <taxon>Malvaceae</taxon>
        <taxon>Grewioideae</taxon>
        <taxon>Apeibeae</taxon>
        <taxon>Corchorus</taxon>
    </lineage>
</organism>
<feature type="compositionally biased region" description="Basic and acidic residues" evidence="1">
    <location>
        <begin position="60"/>
        <end position="81"/>
    </location>
</feature>
<dbReference type="AlphaFoldDB" id="A0A1R3ICD5"/>
<name>A0A1R3ICD5_9ROSI</name>
<protein>
    <submittedName>
        <fullName evidence="2">Uncharacterized protein</fullName>
    </submittedName>
</protein>
<evidence type="ECO:0000313" key="2">
    <source>
        <dbReference type="EMBL" id="OMO80171.1"/>
    </source>
</evidence>
<accession>A0A1R3ICD5</accession>
<dbReference type="EMBL" id="AWUE01018460">
    <property type="protein sequence ID" value="OMO80171.1"/>
    <property type="molecule type" value="Genomic_DNA"/>
</dbReference>
<keyword evidence="3" id="KW-1185">Reference proteome</keyword>
<feature type="region of interest" description="Disordered" evidence="1">
    <location>
        <begin position="1"/>
        <end position="26"/>
    </location>
</feature>
<feature type="compositionally biased region" description="Basic and acidic residues" evidence="1">
    <location>
        <begin position="1"/>
        <end position="12"/>
    </location>
</feature>
<dbReference type="Proteomes" id="UP000187203">
    <property type="component" value="Unassembled WGS sequence"/>
</dbReference>
<gene>
    <name evidence="2" type="ORF">COLO4_24194</name>
</gene>
<evidence type="ECO:0000256" key="1">
    <source>
        <dbReference type="SAM" id="MobiDB-lite"/>
    </source>
</evidence>
<feature type="region of interest" description="Disordered" evidence="1">
    <location>
        <begin position="53"/>
        <end position="81"/>
    </location>
</feature>
<reference evidence="3" key="1">
    <citation type="submission" date="2013-09" db="EMBL/GenBank/DDBJ databases">
        <title>Corchorus olitorius genome sequencing.</title>
        <authorList>
            <person name="Alam M."/>
            <person name="Haque M.S."/>
            <person name="Islam M.S."/>
            <person name="Emdad E.M."/>
            <person name="Islam M.M."/>
            <person name="Ahmed B."/>
            <person name="Halim A."/>
            <person name="Hossen Q.M.M."/>
            <person name="Hossain M.Z."/>
            <person name="Ahmed R."/>
            <person name="Khan M.M."/>
            <person name="Islam R."/>
            <person name="Rashid M.M."/>
            <person name="Khan S.A."/>
            <person name="Rahman M.S."/>
            <person name="Alam M."/>
            <person name="Yahiya A.S."/>
            <person name="Khan M.S."/>
            <person name="Azam M.S."/>
            <person name="Haque T."/>
            <person name="Lashkar M.Z.H."/>
            <person name="Akhand A.I."/>
            <person name="Morshed G."/>
            <person name="Roy S."/>
            <person name="Uddin K.S."/>
            <person name="Rabeya T."/>
            <person name="Hossain A.S."/>
            <person name="Chowdhury A."/>
            <person name="Snigdha A.R."/>
            <person name="Mortoza M.S."/>
            <person name="Matin S.A."/>
            <person name="Hoque S.M.E."/>
            <person name="Islam M.K."/>
            <person name="Roy D.K."/>
            <person name="Haider R."/>
            <person name="Moosa M.M."/>
            <person name="Elias S.M."/>
            <person name="Hasan A.M."/>
            <person name="Jahan S."/>
            <person name="Shafiuddin M."/>
            <person name="Mahmood N."/>
            <person name="Shommy N.S."/>
        </authorList>
    </citation>
    <scope>NUCLEOTIDE SEQUENCE [LARGE SCALE GENOMIC DNA]</scope>
    <source>
        <strain evidence="3">cv. O-4</strain>
    </source>
</reference>
<comment type="caution">
    <text evidence="2">The sequence shown here is derived from an EMBL/GenBank/DDBJ whole genome shotgun (WGS) entry which is preliminary data.</text>
</comment>
<proteinExistence type="predicted"/>
<sequence>MQSKQCNEKVGSEKVTPNAPQNINGKSKKCITPIYIFQTHVFKDNVKARTSWAHSSQRQAMHEMKQSDRCRNNTQLEDHAV</sequence>
<evidence type="ECO:0000313" key="3">
    <source>
        <dbReference type="Proteomes" id="UP000187203"/>
    </source>
</evidence>